<comment type="caution">
    <text evidence="1">The sequence shown here is derived from an EMBL/GenBank/DDBJ whole genome shotgun (WGS) entry which is preliminary data.</text>
</comment>
<protein>
    <submittedName>
        <fullName evidence="1">Uncharacterized protein</fullName>
    </submittedName>
</protein>
<accession>V6AV79</accession>
<gene>
    <name evidence="1" type="ORF">NITUZ_50009</name>
</gene>
<proteinExistence type="predicted"/>
<name>V6AV79_9ARCH</name>
<dbReference type="STRING" id="1407055.NITUZ_50009"/>
<sequence length="182" mass="19991">MMEVACDSTQRDVTSKTSLLSFQNPRVVDTLSGNPVNTINVHQLVQIVADVKNLQSPEQSFAYAVQISGSNGIINDQWIRGSLSTGSSFSPSLIWEPKSCGNFTVNLFLYDDITNKNLLATPLSLALTVGGCTSDSSNQNKDYQRVTNNDLDGSGRDMYSMIRPKYVVQKSFKEADKILVIT</sequence>
<organism evidence="1 2">
    <name type="scientific">Candidatus Nitrosotenuis uzonensis</name>
    <dbReference type="NCBI Taxonomy" id="1407055"/>
    <lineage>
        <taxon>Archaea</taxon>
        <taxon>Nitrososphaerota</taxon>
        <taxon>Candidatus Nitrosotenuis</taxon>
    </lineage>
</organism>
<dbReference type="AlphaFoldDB" id="V6AV79"/>
<keyword evidence="2" id="KW-1185">Reference proteome</keyword>
<evidence type="ECO:0000313" key="1">
    <source>
        <dbReference type="EMBL" id="CDI06462.1"/>
    </source>
</evidence>
<evidence type="ECO:0000313" key="2">
    <source>
        <dbReference type="Proteomes" id="UP000018159"/>
    </source>
</evidence>
<dbReference type="RefSeq" id="WP_052370148.1">
    <property type="nucleotide sequence ID" value="NZ_CBTY010000010.1"/>
</dbReference>
<reference evidence="1 2" key="1">
    <citation type="journal article" date="2013" name="PLoS ONE">
        <title>Enrichment and Genome Sequence of the Group I.1a Ammonia-Oxidizing Archaeon ?Ca. Nitrosotenuis uzonensis? Representing a Clade Globally.</title>
        <authorList>
            <person name="Lebedeva E.V."/>
            <person name="Hatzenpichler R."/>
            <person name="Pelletier E."/>
            <person name="Schuster N."/>
            <person name="Hauzmayer S."/>
            <person name="Bulaev A."/>
            <person name="Grigor'eva N.V."/>
            <person name="Galushko A."/>
            <person name="Schmid M."/>
            <person name="Palatinszky M."/>
            <person name="Le Paslier D."/>
            <person name="Daims H."/>
            <person name="Wagner M."/>
        </authorList>
    </citation>
    <scope>NUCLEOTIDE SEQUENCE [LARGE SCALE GENOMIC DNA]</scope>
    <source>
        <strain evidence="1 2">N4</strain>
    </source>
</reference>
<dbReference type="EMBL" id="CBTY010000010">
    <property type="protein sequence ID" value="CDI06462.1"/>
    <property type="molecule type" value="Genomic_DNA"/>
</dbReference>
<dbReference type="Proteomes" id="UP000018159">
    <property type="component" value="Unassembled WGS sequence"/>
</dbReference>